<accession>A0ACB9Z166</accession>
<evidence type="ECO:0000313" key="2">
    <source>
        <dbReference type="Proteomes" id="UP001497700"/>
    </source>
</evidence>
<gene>
    <name evidence="1" type="ORF">F4820DRAFT_448451</name>
</gene>
<dbReference type="EMBL" id="MU393478">
    <property type="protein sequence ID" value="KAI4864973.1"/>
    <property type="molecule type" value="Genomic_DNA"/>
</dbReference>
<comment type="caution">
    <text evidence="1">The sequence shown here is derived from an EMBL/GenBank/DDBJ whole genome shotgun (WGS) entry which is preliminary data.</text>
</comment>
<evidence type="ECO:0000313" key="1">
    <source>
        <dbReference type="EMBL" id="KAI4864973.1"/>
    </source>
</evidence>
<organism evidence="1 2">
    <name type="scientific">Hypoxylon rubiginosum</name>
    <dbReference type="NCBI Taxonomy" id="110542"/>
    <lineage>
        <taxon>Eukaryota</taxon>
        <taxon>Fungi</taxon>
        <taxon>Dikarya</taxon>
        <taxon>Ascomycota</taxon>
        <taxon>Pezizomycotina</taxon>
        <taxon>Sordariomycetes</taxon>
        <taxon>Xylariomycetidae</taxon>
        <taxon>Xylariales</taxon>
        <taxon>Hypoxylaceae</taxon>
        <taxon>Hypoxylon</taxon>
    </lineage>
</organism>
<dbReference type="Proteomes" id="UP001497700">
    <property type="component" value="Unassembled WGS sequence"/>
</dbReference>
<proteinExistence type="predicted"/>
<name>A0ACB9Z166_9PEZI</name>
<keyword evidence="2" id="KW-1185">Reference proteome</keyword>
<reference evidence="1 2" key="1">
    <citation type="journal article" date="2022" name="New Phytol.">
        <title>Ecological generalism drives hyperdiversity of secondary metabolite gene clusters in xylarialean endophytes.</title>
        <authorList>
            <person name="Franco M.E.E."/>
            <person name="Wisecaver J.H."/>
            <person name="Arnold A.E."/>
            <person name="Ju Y.M."/>
            <person name="Slot J.C."/>
            <person name="Ahrendt S."/>
            <person name="Moore L.P."/>
            <person name="Eastman K.E."/>
            <person name="Scott K."/>
            <person name="Konkel Z."/>
            <person name="Mondo S.J."/>
            <person name="Kuo A."/>
            <person name="Hayes R.D."/>
            <person name="Haridas S."/>
            <person name="Andreopoulos B."/>
            <person name="Riley R."/>
            <person name="LaButti K."/>
            <person name="Pangilinan J."/>
            <person name="Lipzen A."/>
            <person name="Amirebrahimi M."/>
            <person name="Yan J."/>
            <person name="Adam C."/>
            <person name="Keymanesh K."/>
            <person name="Ng V."/>
            <person name="Louie K."/>
            <person name="Northen T."/>
            <person name="Drula E."/>
            <person name="Henrissat B."/>
            <person name="Hsieh H.M."/>
            <person name="Youens-Clark K."/>
            <person name="Lutzoni F."/>
            <person name="Miadlikowska J."/>
            <person name="Eastwood D.C."/>
            <person name="Hamelin R.C."/>
            <person name="Grigoriev I.V."/>
            <person name="U'Ren J.M."/>
        </authorList>
    </citation>
    <scope>NUCLEOTIDE SEQUENCE [LARGE SCALE GENOMIC DNA]</scope>
    <source>
        <strain evidence="1 2">CBS 119005</strain>
    </source>
</reference>
<protein>
    <submittedName>
        <fullName evidence="1">Uncharacterized protein</fullName>
    </submittedName>
</protein>
<sequence>MGAKASKPAQTAARKFPTRAPGSAAPPHARPRPSAQRSSEQQPRASFRKNDTIKADGVDPDPNPTTNAAFSQRLRQMGVATPNPTLSNSSTASSYPVFPDQGGSSRGANYPSPAQNPTLGALEARQRLQERADLEFERPGRGREFLDVGTLKQALMMQARGVPAPDIEKRLRLKSGVVERLGPRGVTLPVAGG</sequence>